<dbReference type="HOGENOM" id="CLU_038931_1_0_6"/>
<evidence type="ECO:0000256" key="1">
    <source>
        <dbReference type="SAM" id="SignalP"/>
    </source>
</evidence>
<dbReference type="KEGG" id="hch:HCH_01553"/>
<accession>Q2SLR4</accession>
<dbReference type="EMBL" id="CP000155">
    <property type="protein sequence ID" value="ABC28410.1"/>
    <property type="molecule type" value="Genomic_DNA"/>
</dbReference>
<dbReference type="InterPro" id="IPR052935">
    <property type="entry name" value="Mg2+_PAP"/>
</dbReference>
<keyword evidence="4" id="KW-1185">Reference proteome</keyword>
<evidence type="ECO:0000313" key="3">
    <source>
        <dbReference type="EMBL" id="ABC28410.1"/>
    </source>
</evidence>
<dbReference type="PANTHER" id="PTHR28208:SF3">
    <property type="entry name" value="PHOSPHATIDATE PHOSPHATASE APP1"/>
    <property type="match status" value="1"/>
</dbReference>
<sequence length="329" mass="36683">MRWIVIFWGWLCFCGFANAEEEDSLAVILYAGYGSAGKFTLEGRVIEWDEDSAGGSSDDGGATNLRRNLAQLFNAEQENVAVRIQLNEQSWRVKTDEEGYFRLDGELTDAKRSGWLTVTAQTENAEAVEGGVYMAPSENRWGVISDLDDTLMISEVTAKTSLLKNTFLKNPLQREAVPGVSGFIGSIIADNAQMDASPVFYLSASPRQLYGNILLFLEHNGFPRGVVVAKKVSNESDSEPWLDQAAYKTAHIEDLLQRFPWVNFVLLGDDGERDPEIYRDIQARFADRIAAVYIRKVSPDPERPVYEGQQELAAAIANIKDIRTGAKER</sequence>
<dbReference type="STRING" id="349521.HCH_01553"/>
<evidence type="ECO:0000259" key="2">
    <source>
        <dbReference type="Pfam" id="PF09949"/>
    </source>
</evidence>
<organism evidence="3 4">
    <name type="scientific">Hahella chejuensis (strain KCTC 2396)</name>
    <dbReference type="NCBI Taxonomy" id="349521"/>
    <lineage>
        <taxon>Bacteria</taxon>
        <taxon>Pseudomonadati</taxon>
        <taxon>Pseudomonadota</taxon>
        <taxon>Gammaproteobacteria</taxon>
        <taxon>Oceanospirillales</taxon>
        <taxon>Hahellaceae</taxon>
        <taxon>Hahella</taxon>
    </lineage>
</organism>
<feature type="signal peptide" evidence="1">
    <location>
        <begin position="1"/>
        <end position="19"/>
    </location>
</feature>
<proteinExistence type="predicted"/>
<dbReference type="eggNOG" id="COG4850">
    <property type="taxonomic scope" value="Bacteria"/>
</dbReference>
<dbReference type="Proteomes" id="UP000000238">
    <property type="component" value="Chromosome"/>
</dbReference>
<dbReference type="AlphaFoldDB" id="Q2SLR4"/>
<name>Q2SLR4_HAHCH</name>
<protein>
    <submittedName>
        <fullName evidence="3">Uncharacterized conserved protein</fullName>
    </submittedName>
</protein>
<dbReference type="GO" id="GO:0008195">
    <property type="term" value="F:phosphatidate phosphatase activity"/>
    <property type="evidence" value="ECO:0007669"/>
    <property type="project" value="InterPro"/>
</dbReference>
<dbReference type="RefSeq" id="WP_011395483.1">
    <property type="nucleotide sequence ID" value="NC_007645.1"/>
</dbReference>
<dbReference type="PANTHER" id="PTHR28208">
    <property type="entry name" value="PHOSPHATIDATE PHOSPHATASE APP1"/>
    <property type="match status" value="1"/>
</dbReference>
<feature type="chain" id="PRO_5004215640" evidence="1">
    <location>
        <begin position="20"/>
        <end position="329"/>
    </location>
</feature>
<dbReference type="OrthoDB" id="9789875at2"/>
<dbReference type="InterPro" id="IPR019236">
    <property type="entry name" value="APP1_cat"/>
</dbReference>
<gene>
    <name evidence="3" type="ordered locus">HCH_01553</name>
</gene>
<feature type="domain" description="Phosphatidate phosphatase APP1 catalytic" evidence="2">
    <location>
        <begin position="141"/>
        <end position="296"/>
    </location>
</feature>
<evidence type="ECO:0000313" key="4">
    <source>
        <dbReference type="Proteomes" id="UP000000238"/>
    </source>
</evidence>
<keyword evidence="1" id="KW-0732">Signal</keyword>
<dbReference type="Pfam" id="PF09949">
    <property type="entry name" value="APP1_cat"/>
    <property type="match status" value="1"/>
</dbReference>
<reference evidence="3 4" key="1">
    <citation type="journal article" date="2005" name="Nucleic Acids Res.">
        <title>Genomic blueprint of Hahella chejuensis, a marine microbe producing an algicidal agent.</title>
        <authorList>
            <person name="Jeong H."/>
            <person name="Yim J.H."/>
            <person name="Lee C."/>
            <person name="Choi S.-H."/>
            <person name="Park Y.K."/>
            <person name="Yoon S.H."/>
            <person name="Hur C.-G."/>
            <person name="Kang H.-Y."/>
            <person name="Kim D."/>
            <person name="Lee H.H."/>
            <person name="Park K.H."/>
            <person name="Park S.-H."/>
            <person name="Park H.-S."/>
            <person name="Lee H.K."/>
            <person name="Oh T.K."/>
            <person name="Kim J.F."/>
        </authorList>
    </citation>
    <scope>NUCLEOTIDE SEQUENCE [LARGE SCALE GENOMIC DNA]</scope>
    <source>
        <strain evidence="3 4">KCTC 2396</strain>
    </source>
</reference>